<comment type="function">
    <text evidence="3">Required for flagellar hook formation. May act as a scaffolding protein.</text>
</comment>
<feature type="region of interest" description="Disordered" evidence="4">
    <location>
        <begin position="238"/>
        <end position="279"/>
    </location>
</feature>
<evidence type="ECO:0000256" key="1">
    <source>
        <dbReference type="ARBA" id="ARBA00010577"/>
    </source>
</evidence>
<evidence type="ECO:0000313" key="6">
    <source>
        <dbReference type="Proteomes" id="UP000623269"/>
    </source>
</evidence>
<feature type="compositionally biased region" description="Acidic residues" evidence="4">
    <location>
        <begin position="245"/>
        <end position="259"/>
    </location>
</feature>
<feature type="compositionally biased region" description="Acidic residues" evidence="4">
    <location>
        <begin position="268"/>
        <end position="279"/>
    </location>
</feature>
<dbReference type="GO" id="GO:0044781">
    <property type="term" value="P:bacterial-type flagellum organization"/>
    <property type="evidence" value="ECO:0007669"/>
    <property type="project" value="UniProtKB-UniRule"/>
</dbReference>
<dbReference type="InterPro" id="IPR005648">
    <property type="entry name" value="FlgD"/>
</dbReference>
<comment type="caution">
    <text evidence="5">The sequence shown here is derived from an EMBL/GenBank/DDBJ whole genome shotgun (WGS) entry which is preliminary data.</text>
</comment>
<dbReference type="EMBL" id="JAEAGR010000016">
    <property type="protein sequence ID" value="MBH1941990.1"/>
    <property type="molecule type" value="Genomic_DNA"/>
</dbReference>
<dbReference type="InterPro" id="IPR013783">
    <property type="entry name" value="Ig-like_fold"/>
</dbReference>
<accession>A0A8J7HC29</accession>
<dbReference type="Gene3D" id="2.60.40.10">
    <property type="entry name" value="Immunoglobulins"/>
    <property type="match status" value="1"/>
</dbReference>
<name>A0A8J7HC29_9FIRM</name>
<dbReference type="RefSeq" id="WP_197662237.1">
    <property type="nucleotide sequence ID" value="NZ_JAEAGR010000016.1"/>
</dbReference>
<dbReference type="Proteomes" id="UP000623269">
    <property type="component" value="Unassembled WGS sequence"/>
</dbReference>
<dbReference type="AlphaFoldDB" id="A0A8J7HC29"/>
<evidence type="ECO:0000256" key="4">
    <source>
        <dbReference type="SAM" id="MobiDB-lite"/>
    </source>
</evidence>
<gene>
    <name evidence="5" type="ORF">I5677_13900</name>
</gene>
<protein>
    <recommendedName>
        <fullName evidence="3">Basal-body rod modification protein FlgD</fullName>
    </recommendedName>
</protein>
<comment type="similarity">
    <text evidence="1 3">Belongs to the FlgD family.</text>
</comment>
<dbReference type="Pfam" id="PF03963">
    <property type="entry name" value="FlgD"/>
    <property type="match status" value="1"/>
</dbReference>
<keyword evidence="6" id="KW-1185">Reference proteome</keyword>
<sequence length="279" mass="30250">MSDLIKSVTDGVLEQTKTAANEKASKNELGKDAFLQLLVTQMKYQDPLKPNTDTEFIAQLATFSQLEQIQNLGAISTNTQAFGLVGKNVIVKTESKTGNTSYISGRVDFVNMSGGKAQMSIDGNLYPIEQLDSVIDDTYIIEKGLPGIKDPITLDYDAEEPQDVSFTVNMGEGETVADDVAIMVDTTLLDSSLIHLSGNTITIDKSAFENAPNGIYKVTVVFNDPLFTTVKDKVSLQVKNSTVEPGEEEGDTDETDTVEDNTNSDPVDNQEDTTAETNV</sequence>
<evidence type="ECO:0000256" key="2">
    <source>
        <dbReference type="ARBA" id="ARBA00022795"/>
    </source>
</evidence>
<reference evidence="5" key="1">
    <citation type="submission" date="2020-12" db="EMBL/GenBank/DDBJ databases">
        <title>M. sibirica DSM 26468T genome.</title>
        <authorList>
            <person name="Thieme N."/>
            <person name="Rettenmaier R."/>
            <person name="Zverlov V."/>
            <person name="Liebl W."/>
        </authorList>
    </citation>
    <scope>NUCLEOTIDE SEQUENCE</scope>
    <source>
        <strain evidence="5">DSM 26468</strain>
    </source>
</reference>
<proteinExistence type="inferred from homology"/>
<keyword evidence="2 3" id="KW-1005">Bacterial flagellum biogenesis</keyword>
<evidence type="ECO:0000313" key="5">
    <source>
        <dbReference type="EMBL" id="MBH1941990.1"/>
    </source>
</evidence>
<evidence type="ECO:0000256" key="3">
    <source>
        <dbReference type="RuleBase" id="RU362076"/>
    </source>
</evidence>
<organism evidence="5 6">
    <name type="scientific">Mobilitalea sibirica</name>
    <dbReference type="NCBI Taxonomy" id="1462919"/>
    <lineage>
        <taxon>Bacteria</taxon>
        <taxon>Bacillati</taxon>
        <taxon>Bacillota</taxon>
        <taxon>Clostridia</taxon>
        <taxon>Lachnospirales</taxon>
        <taxon>Lachnospiraceae</taxon>
        <taxon>Mobilitalea</taxon>
    </lineage>
</organism>